<organism evidence="2 3">
    <name type="scientific">Friedmanniomyces endolithicus</name>
    <dbReference type="NCBI Taxonomy" id="329885"/>
    <lineage>
        <taxon>Eukaryota</taxon>
        <taxon>Fungi</taxon>
        <taxon>Dikarya</taxon>
        <taxon>Ascomycota</taxon>
        <taxon>Pezizomycotina</taxon>
        <taxon>Dothideomycetes</taxon>
        <taxon>Dothideomycetidae</taxon>
        <taxon>Mycosphaerellales</taxon>
        <taxon>Teratosphaeriaceae</taxon>
        <taxon>Friedmanniomyces</taxon>
    </lineage>
</organism>
<evidence type="ECO:0000313" key="2">
    <source>
        <dbReference type="EMBL" id="TKA25925.1"/>
    </source>
</evidence>
<sequence length="107" mass="11254">MGAVVSCFESVVAAITSCFMAIVNGIVTIIKAIINGIVALFMGLVSCLTCGKARKRHDKCGLSEVGYLDADAYTIPPTTTSIAEQRTAGTPSPLILERHRGRARGSI</sequence>
<keyword evidence="1" id="KW-0812">Transmembrane</keyword>
<dbReference type="Proteomes" id="UP000310066">
    <property type="component" value="Unassembled WGS sequence"/>
</dbReference>
<keyword evidence="1" id="KW-0472">Membrane</keyword>
<gene>
    <name evidence="2" type="ORF">B0A54_17409</name>
</gene>
<protein>
    <submittedName>
        <fullName evidence="2">Uncharacterized protein</fullName>
    </submittedName>
</protein>
<proteinExistence type="predicted"/>
<evidence type="ECO:0000256" key="1">
    <source>
        <dbReference type="SAM" id="Phobius"/>
    </source>
</evidence>
<dbReference type="EMBL" id="NAJP01000147">
    <property type="protein sequence ID" value="TKA25925.1"/>
    <property type="molecule type" value="Genomic_DNA"/>
</dbReference>
<evidence type="ECO:0000313" key="3">
    <source>
        <dbReference type="Proteomes" id="UP000310066"/>
    </source>
</evidence>
<name>A0A4U0TVR9_9PEZI</name>
<dbReference type="AlphaFoldDB" id="A0A4U0TVR9"/>
<accession>A0A4U0TVR9</accession>
<reference evidence="2 3" key="1">
    <citation type="submission" date="2017-03" db="EMBL/GenBank/DDBJ databases">
        <title>Genomes of endolithic fungi from Antarctica.</title>
        <authorList>
            <person name="Coleine C."/>
            <person name="Masonjones S."/>
            <person name="Stajich J.E."/>
        </authorList>
    </citation>
    <scope>NUCLEOTIDE SEQUENCE [LARGE SCALE GENOMIC DNA]</scope>
    <source>
        <strain evidence="2 3">CCFEE 5311</strain>
    </source>
</reference>
<comment type="caution">
    <text evidence="2">The sequence shown here is derived from an EMBL/GenBank/DDBJ whole genome shotgun (WGS) entry which is preliminary data.</text>
</comment>
<feature type="transmembrane region" description="Helical" evidence="1">
    <location>
        <begin position="7"/>
        <end position="27"/>
    </location>
</feature>
<dbReference type="OrthoDB" id="5230947at2759"/>
<feature type="transmembrane region" description="Helical" evidence="1">
    <location>
        <begin position="33"/>
        <end position="51"/>
    </location>
</feature>
<keyword evidence="1" id="KW-1133">Transmembrane helix</keyword>